<dbReference type="KEGG" id="strg:SRT_03750"/>
<evidence type="ECO:0000313" key="2">
    <source>
        <dbReference type="Proteomes" id="UP000217758"/>
    </source>
</evidence>
<evidence type="ECO:0000313" key="1">
    <source>
        <dbReference type="EMBL" id="BAQ23636.1"/>
    </source>
</evidence>
<dbReference type="EMBL" id="AP014612">
    <property type="protein sequence ID" value="BAQ23636.1"/>
    <property type="molecule type" value="Genomic_DNA"/>
</dbReference>
<name>A0A1L7LHI9_9STRE</name>
<keyword evidence="2" id="KW-1185">Reference proteome</keyword>
<protein>
    <submittedName>
        <fullName evidence="1">Uncharacterized protein</fullName>
    </submittedName>
</protein>
<gene>
    <name evidence="1" type="ORF">SRT_03750</name>
</gene>
<proteinExistence type="predicted"/>
<dbReference type="Proteomes" id="UP000217758">
    <property type="component" value="Chromosome"/>
</dbReference>
<reference evidence="1 2" key="1">
    <citation type="journal article" date="2016" name="Microbiol. Immunol.">
        <title>Complete genome sequence of Streptococcus troglodytae TKU31 isolated from the oral cavity of a chimpanzee (Pan troglodytes).</title>
        <authorList>
            <person name="Okamoto M."/>
            <person name="Naito M."/>
            <person name="Miyanohara M."/>
            <person name="Imai S."/>
            <person name="Nomura Y."/>
            <person name="Saito W."/>
            <person name="Momoi Y."/>
            <person name="Takada K."/>
            <person name="Miyabe-Nishiwaki T."/>
            <person name="Tomonaga M."/>
            <person name="Hanada N."/>
        </authorList>
    </citation>
    <scope>NUCLEOTIDE SEQUENCE [LARGE SCALE GENOMIC DNA]</scope>
    <source>
        <strain evidence="2">TKU 31</strain>
    </source>
</reference>
<sequence length="67" mass="7722">MLLLIYAEDRNRTGTKVTLRRILSPVRLPVPPPRPPKANDGIRTRDPHLGKVMFYTLNYVRNAGYMT</sequence>
<dbReference type="AlphaFoldDB" id="A0A1L7LHI9"/>
<organism evidence="1 2">
    <name type="scientific">Streptococcus troglodytae</name>
    <dbReference type="NCBI Taxonomy" id="1111760"/>
    <lineage>
        <taxon>Bacteria</taxon>
        <taxon>Bacillati</taxon>
        <taxon>Bacillota</taxon>
        <taxon>Bacilli</taxon>
        <taxon>Lactobacillales</taxon>
        <taxon>Streptococcaceae</taxon>
        <taxon>Streptococcus</taxon>
    </lineage>
</organism>
<accession>A0A1L7LHI9</accession>